<dbReference type="Gene3D" id="3.90.1570.10">
    <property type="entry name" value="tt1808, chain A"/>
    <property type="match status" value="1"/>
</dbReference>
<dbReference type="AlphaFoldDB" id="A0AAE3H1A5"/>
<proteinExistence type="predicted"/>
<dbReference type="GO" id="GO:0004519">
    <property type="term" value="F:endonuclease activity"/>
    <property type="evidence" value="ECO:0007669"/>
    <property type="project" value="UniProtKB-KW"/>
</dbReference>
<dbReference type="Proteomes" id="UP001204953">
    <property type="component" value="Unassembled WGS sequence"/>
</dbReference>
<keyword evidence="1" id="KW-0378">Hydrolase</keyword>
<gene>
    <name evidence="1" type="ORF">NJ959_28680</name>
</gene>
<accession>A0AAE3H1A5</accession>
<name>A0AAE3H1A5_9CYAN</name>
<dbReference type="InterPro" id="IPR012296">
    <property type="entry name" value="Nuclease_put_TT1808"/>
</dbReference>
<keyword evidence="2" id="KW-1185">Reference proteome</keyword>
<keyword evidence="1" id="KW-0255">Endonuclease</keyword>
<protein>
    <submittedName>
        <fullName evidence="1">Uma2 family endonuclease</fullName>
    </submittedName>
</protein>
<comment type="caution">
    <text evidence="1">The sequence shown here is derived from an EMBL/GenBank/DDBJ whole genome shotgun (WGS) entry which is preliminary data.</text>
</comment>
<keyword evidence="1" id="KW-0540">Nuclease</keyword>
<organism evidence="1 2">
    <name type="scientific">Limnofasciculus baicalensis BBK-W-15</name>
    <dbReference type="NCBI Taxonomy" id="2699891"/>
    <lineage>
        <taxon>Bacteria</taxon>
        <taxon>Bacillati</taxon>
        <taxon>Cyanobacteriota</taxon>
        <taxon>Cyanophyceae</taxon>
        <taxon>Coleofasciculales</taxon>
        <taxon>Coleofasciculaceae</taxon>
        <taxon>Limnofasciculus</taxon>
        <taxon>Limnofasciculus baicalensis</taxon>
    </lineage>
</organism>
<feature type="non-terminal residue" evidence="1">
    <location>
        <position position="1"/>
    </location>
</feature>
<sequence length="71" mass="8052">EDLGIPEYWIVNVQARQILAFAIATDGSIRRIQESQMLPGLRLAILEQALGRSRQENQSATTAWLIQQFRA</sequence>
<evidence type="ECO:0000313" key="1">
    <source>
        <dbReference type="EMBL" id="MCP2732412.1"/>
    </source>
</evidence>
<dbReference type="EMBL" id="JAMZMM010000590">
    <property type="protein sequence ID" value="MCP2732412.1"/>
    <property type="molecule type" value="Genomic_DNA"/>
</dbReference>
<reference evidence="1" key="1">
    <citation type="submission" date="2022-06" db="EMBL/GenBank/DDBJ databases">
        <title>New cyanobacteria of genus Symplocastrum in benthos of Lake Baikal.</title>
        <authorList>
            <person name="Sorokovikova E."/>
            <person name="Tikhonova I."/>
            <person name="Krasnopeev A."/>
            <person name="Evseev P."/>
            <person name="Gladkikh A."/>
            <person name="Belykh O."/>
        </authorList>
    </citation>
    <scope>NUCLEOTIDE SEQUENCE</scope>
    <source>
        <strain evidence="1">BBK-W-15</strain>
    </source>
</reference>
<evidence type="ECO:0000313" key="2">
    <source>
        <dbReference type="Proteomes" id="UP001204953"/>
    </source>
</evidence>